<dbReference type="CDD" id="cd03235">
    <property type="entry name" value="ABC_Metallic_Cations"/>
    <property type="match status" value="1"/>
</dbReference>
<gene>
    <name evidence="6" type="primary">znuC</name>
    <name evidence="6" type="ORF">H0A61_01490</name>
</gene>
<dbReference type="SUPFAM" id="SSF52540">
    <property type="entry name" value="P-loop containing nucleoside triphosphate hydrolases"/>
    <property type="match status" value="1"/>
</dbReference>
<proteinExistence type="inferred from homology"/>
<dbReference type="InterPro" id="IPR003439">
    <property type="entry name" value="ABC_transporter-like_ATP-bd"/>
</dbReference>
<dbReference type="Gene3D" id="3.40.50.300">
    <property type="entry name" value="P-loop containing nucleotide triphosphate hydrolases"/>
    <property type="match status" value="1"/>
</dbReference>
<dbReference type="Pfam" id="PF00005">
    <property type="entry name" value="ABC_tran"/>
    <property type="match status" value="1"/>
</dbReference>
<dbReference type="SMART" id="SM00382">
    <property type="entry name" value="AAA"/>
    <property type="match status" value="1"/>
</dbReference>
<feature type="domain" description="ABC transporter" evidence="5">
    <location>
        <begin position="30"/>
        <end position="265"/>
    </location>
</feature>
<keyword evidence="3" id="KW-0547">Nucleotide-binding</keyword>
<dbReference type="FunFam" id="3.40.50.300:FF:000134">
    <property type="entry name" value="Iron-enterobactin ABC transporter ATP-binding protein"/>
    <property type="match status" value="1"/>
</dbReference>
<dbReference type="Proteomes" id="UP000662904">
    <property type="component" value="Chromosome"/>
</dbReference>
<dbReference type="GO" id="GO:0005524">
    <property type="term" value="F:ATP binding"/>
    <property type="evidence" value="ECO:0007669"/>
    <property type="project" value="UniProtKB-KW"/>
</dbReference>
<protein>
    <submittedName>
        <fullName evidence="6">High-affinity zinc uptake system ATP-binding protein ZnuC</fullName>
        <ecNumber evidence="6">3.6.3.-</ecNumber>
    </submittedName>
</protein>
<dbReference type="AlphaFoldDB" id="A0A8A0RL36"/>
<evidence type="ECO:0000256" key="1">
    <source>
        <dbReference type="ARBA" id="ARBA00005417"/>
    </source>
</evidence>
<reference evidence="6" key="1">
    <citation type="submission" date="2020-07" db="EMBL/GenBank/DDBJ databases">
        <title>Koleobacter methoxysyntrophicus gen. nov., sp. nov., a novel anaerobic bacterium isolated from deep subsurface oil field and proposal of Koleobacterales ord. nov. in the phylum Firmicutes.</title>
        <authorList>
            <person name="Sakamoto S."/>
            <person name="Tamaki H."/>
        </authorList>
    </citation>
    <scope>NUCLEOTIDE SEQUENCE</scope>
    <source>
        <strain evidence="6">NRmbB1</strain>
    </source>
</reference>
<dbReference type="PANTHER" id="PTHR42734:SF17">
    <property type="entry name" value="METAL TRANSPORT SYSTEM ATP-BINDING PROTEIN TM_0124-RELATED"/>
    <property type="match status" value="1"/>
</dbReference>
<keyword evidence="4 6" id="KW-0067">ATP-binding</keyword>
<dbReference type="InterPro" id="IPR027417">
    <property type="entry name" value="P-loop_NTPase"/>
</dbReference>
<dbReference type="InterPro" id="IPR003593">
    <property type="entry name" value="AAA+_ATPase"/>
</dbReference>
<evidence type="ECO:0000256" key="4">
    <source>
        <dbReference type="ARBA" id="ARBA00022840"/>
    </source>
</evidence>
<dbReference type="InterPro" id="IPR017871">
    <property type="entry name" value="ABC_transporter-like_CS"/>
</dbReference>
<dbReference type="EC" id="3.6.3.-" evidence="6"/>
<evidence type="ECO:0000313" key="7">
    <source>
        <dbReference type="Proteomes" id="UP000662904"/>
    </source>
</evidence>
<dbReference type="GO" id="GO:0016887">
    <property type="term" value="F:ATP hydrolysis activity"/>
    <property type="evidence" value="ECO:0007669"/>
    <property type="project" value="InterPro"/>
</dbReference>
<organism evidence="6 7">
    <name type="scientific">Koleobacter methoxysyntrophicus</name>
    <dbReference type="NCBI Taxonomy" id="2751313"/>
    <lineage>
        <taxon>Bacteria</taxon>
        <taxon>Bacillati</taxon>
        <taxon>Bacillota</taxon>
        <taxon>Clostridia</taxon>
        <taxon>Koleobacterales</taxon>
        <taxon>Koleobacteraceae</taxon>
        <taxon>Koleobacter</taxon>
    </lineage>
</organism>
<keyword evidence="6" id="KW-0378">Hydrolase</keyword>
<dbReference type="EMBL" id="CP059066">
    <property type="protein sequence ID" value="QSQ09131.1"/>
    <property type="molecule type" value="Genomic_DNA"/>
</dbReference>
<dbReference type="InterPro" id="IPR050153">
    <property type="entry name" value="Metal_Ion_Import_ABC"/>
</dbReference>
<comment type="similarity">
    <text evidence="1">Belongs to the ABC transporter superfamily.</text>
</comment>
<dbReference type="KEGG" id="kme:H0A61_01490"/>
<name>A0A8A0RL36_9FIRM</name>
<dbReference type="PROSITE" id="PS50893">
    <property type="entry name" value="ABC_TRANSPORTER_2"/>
    <property type="match status" value="1"/>
</dbReference>
<keyword evidence="7" id="KW-1185">Reference proteome</keyword>
<evidence type="ECO:0000259" key="5">
    <source>
        <dbReference type="PROSITE" id="PS50893"/>
    </source>
</evidence>
<evidence type="ECO:0000313" key="6">
    <source>
        <dbReference type="EMBL" id="QSQ09131.1"/>
    </source>
</evidence>
<dbReference type="PANTHER" id="PTHR42734">
    <property type="entry name" value="METAL TRANSPORT SYSTEM ATP-BINDING PROTEIN TM_0124-RELATED"/>
    <property type="match status" value="1"/>
</dbReference>
<evidence type="ECO:0000256" key="2">
    <source>
        <dbReference type="ARBA" id="ARBA00022448"/>
    </source>
</evidence>
<accession>A0A8A0RL36</accession>
<sequence length="268" mass="30003">MGDIMTNGRFIMDKSRNSNTSYPLNSREAVRLKDVTFSYNDKPVLENVSLSVRAGDFLALIGPNGAAKSTLMKIMLGLLRPKTGEVKLFGQDVGRFRDWKRVGYISQQAGHINTAFPATVEEVVASGFYSGFGRFFNAFERKRAVKQTLESVGIYELSDRLMGELSGGQRQKVFLAKALVKKPEALFLDEPTTGIDTASQTEFYQLLLDLNKNEKVTIVIITHDIAAAFGKAKKIGCVRDRKVYIHEDINEITQEHIAEVLGYRILRD</sequence>
<dbReference type="PROSITE" id="PS00211">
    <property type="entry name" value="ABC_TRANSPORTER_1"/>
    <property type="match status" value="1"/>
</dbReference>
<evidence type="ECO:0000256" key="3">
    <source>
        <dbReference type="ARBA" id="ARBA00022741"/>
    </source>
</evidence>
<keyword evidence="2" id="KW-0813">Transport</keyword>